<comment type="caution">
    <text evidence="2">The sequence shown here is derived from an EMBL/GenBank/DDBJ whole genome shotgun (WGS) entry which is preliminary data.</text>
</comment>
<dbReference type="EMBL" id="JAIWYP010000011">
    <property type="protein sequence ID" value="KAH3739386.1"/>
    <property type="molecule type" value="Genomic_DNA"/>
</dbReference>
<sequence length="97" mass="10981">MPRPSWFLKETHRRCKMVTQTVGAPSGDSQTVYDVGKNVWAPIGDSHTVPDNIHYRRGKSRRIPDSQDRPGTCRRLPDGVTSLSDRRGTCTRLPYSL</sequence>
<accession>A0A9D4D7N6</accession>
<keyword evidence="3" id="KW-1185">Reference proteome</keyword>
<feature type="region of interest" description="Disordered" evidence="1">
    <location>
        <begin position="46"/>
        <end position="87"/>
    </location>
</feature>
<dbReference type="AlphaFoldDB" id="A0A9D4D7N6"/>
<reference evidence="2" key="1">
    <citation type="journal article" date="2019" name="bioRxiv">
        <title>The Genome of the Zebra Mussel, Dreissena polymorpha: A Resource for Invasive Species Research.</title>
        <authorList>
            <person name="McCartney M.A."/>
            <person name="Auch B."/>
            <person name="Kono T."/>
            <person name="Mallez S."/>
            <person name="Zhang Y."/>
            <person name="Obille A."/>
            <person name="Becker A."/>
            <person name="Abrahante J.E."/>
            <person name="Garbe J."/>
            <person name="Badalamenti J.P."/>
            <person name="Herman A."/>
            <person name="Mangelson H."/>
            <person name="Liachko I."/>
            <person name="Sullivan S."/>
            <person name="Sone E.D."/>
            <person name="Koren S."/>
            <person name="Silverstein K.A.T."/>
            <person name="Beckman K.B."/>
            <person name="Gohl D.M."/>
        </authorList>
    </citation>
    <scope>NUCLEOTIDE SEQUENCE</scope>
    <source>
        <strain evidence="2">Duluth1</strain>
        <tissue evidence="2">Whole animal</tissue>
    </source>
</reference>
<protein>
    <submittedName>
        <fullName evidence="2">Uncharacterized protein</fullName>
    </submittedName>
</protein>
<reference evidence="2" key="2">
    <citation type="submission" date="2020-11" db="EMBL/GenBank/DDBJ databases">
        <authorList>
            <person name="McCartney M.A."/>
            <person name="Auch B."/>
            <person name="Kono T."/>
            <person name="Mallez S."/>
            <person name="Becker A."/>
            <person name="Gohl D.M."/>
            <person name="Silverstein K.A.T."/>
            <person name="Koren S."/>
            <person name="Bechman K.B."/>
            <person name="Herman A."/>
            <person name="Abrahante J.E."/>
            <person name="Garbe J."/>
        </authorList>
    </citation>
    <scope>NUCLEOTIDE SEQUENCE</scope>
    <source>
        <strain evidence="2">Duluth1</strain>
        <tissue evidence="2">Whole animal</tissue>
    </source>
</reference>
<dbReference type="Proteomes" id="UP000828390">
    <property type="component" value="Unassembled WGS sequence"/>
</dbReference>
<gene>
    <name evidence="2" type="ORF">DPMN_046038</name>
</gene>
<evidence type="ECO:0000256" key="1">
    <source>
        <dbReference type="SAM" id="MobiDB-lite"/>
    </source>
</evidence>
<evidence type="ECO:0000313" key="3">
    <source>
        <dbReference type="Proteomes" id="UP000828390"/>
    </source>
</evidence>
<name>A0A9D4D7N6_DREPO</name>
<organism evidence="2 3">
    <name type="scientific">Dreissena polymorpha</name>
    <name type="common">Zebra mussel</name>
    <name type="synonym">Mytilus polymorpha</name>
    <dbReference type="NCBI Taxonomy" id="45954"/>
    <lineage>
        <taxon>Eukaryota</taxon>
        <taxon>Metazoa</taxon>
        <taxon>Spiralia</taxon>
        <taxon>Lophotrochozoa</taxon>
        <taxon>Mollusca</taxon>
        <taxon>Bivalvia</taxon>
        <taxon>Autobranchia</taxon>
        <taxon>Heteroconchia</taxon>
        <taxon>Euheterodonta</taxon>
        <taxon>Imparidentia</taxon>
        <taxon>Neoheterodontei</taxon>
        <taxon>Myida</taxon>
        <taxon>Dreissenoidea</taxon>
        <taxon>Dreissenidae</taxon>
        <taxon>Dreissena</taxon>
    </lineage>
</organism>
<proteinExistence type="predicted"/>
<evidence type="ECO:0000313" key="2">
    <source>
        <dbReference type="EMBL" id="KAH3739386.1"/>
    </source>
</evidence>